<comment type="caution">
    <text evidence="3">The sequence shown here is derived from an EMBL/GenBank/DDBJ whole genome shotgun (WGS) entry which is preliminary data.</text>
</comment>
<gene>
    <name evidence="3" type="ORF">Hgul01_03442</name>
</gene>
<feature type="transmembrane region" description="Helical" evidence="2">
    <location>
        <begin position="6"/>
        <end position="27"/>
    </location>
</feature>
<name>A0ABP9X571_9CHLR</name>
<protein>
    <submittedName>
        <fullName evidence="3">Uncharacterized protein</fullName>
    </submittedName>
</protein>
<proteinExistence type="predicted"/>
<keyword evidence="4" id="KW-1185">Reference proteome</keyword>
<feature type="compositionally biased region" description="Acidic residues" evidence="1">
    <location>
        <begin position="87"/>
        <end position="96"/>
    </location>
</feature>
<organism evidence="3 4">
    <name type="scientific">Herpetosiphon gulosus</name>
    <dbReference type="NCBI Taxonomy" id="1973496"/>
    <lineage>
        <taxon>Bacteria</taxon>
        <taxon>Bacillati</taxon>
        <taxon>Chloroflexota</taxon>
        <taxon>Chloroflexia</taxon>
        <taxon>Herpetosiphonales</taxon>
        <taxon>Herpetosiphonaceae</taxon>
        <taxon>Herpetosiphon</taxon>
    </lineage>
</organism>
<dbReference type="EMBL" id="BAABRU010000012">
    <property type="protein sequence ID" value="GAA5529630.1"/>
    <property type="molecule type" value="Genomic_DNA"/>
</dbReference>
<feature type="region of interest" description="Disordered" evidence="1">
    <location>
        <begin position="72"/>
        <end position="96"/>
    </location>
</feature>
<accession>A0ABP9X571</accession>
<reference evidence="3 4" key="1">
    <citation type="submission" date="2024-02" db="EMBL/GenBank/DDBJ databases">
        <title>Herpetosiphon gulosus NBRC 112829.</title>
        <authorList>
            <person name="Ichikawa N."/>
            <person name="Katano-Makiyama Y."/>
            <person name="Hidaka K."/>
        </authorList>
    </citation>
    <scope>NUCLEOTIDE SEQUENCE [LARGE SCALE GENOMIC DNA]</scope>
    <source>
        <strain evidence="3 4">NBRC 112829</strain>
    </source>
</reference>
<dbReference type="RefSeq" id="WP_345723233.1">
    <property type="nucleotide sequence ID" value="NZ_BAABRU010000012.1"/>
</dbReference>
<keyword evidence="2" id="KW-0472">Membrane</keyword>
<evidence type="ECO:0000256" key="2">
    <source>
        <dbReference type="SAM" id="Phobius"/>
    </source>
</evidence>
<evidence type="ECO:0000313" key="3">
    <source>
        <dbReference type="EMBL" id="GAA5529630.1"/>
    </source>
</evidence>
<feature type="compositionally biased region" description="Basic residues" evidence="1">
    <location>
        <begin position="72"/>
        <end position="83"/>
    </location>
</feature>
<keyword evidence="2" id="KW-0812">Transmembrane</keyword>
<keyword evidence="2" id="KW-1133">Transmembrane helix</keyword>
<evidence type="ECO:0000256" key="1">
    <source>
        <dbReference type="SAM" id="MobiDB-lite"/>
    </source>
</evidence>
<dbReference type="Proteomes" id="UP001428290">
    <property type="component" value="Unassembled WGS sequence"/>
</dbReference>
<sequence length="96" mass="11481">MIKVLLLGLVLCAVVLIIGLVIVAFVAKKALHTRNFKGLYNQFAYRFKGSKHHYPSRNQYYQSHDYNHYRPKHKKKHYYGHRHGHDDDYDDDYDDD</sequence>
<evidence type="ECO:0000313" key="4">
    <source>
        <dbReference type="Proteomes" id="UP001428290"/>
    </source>
</evidence>